<feature type="transmembrane region" description="Helical" evidence="5">
    <location>
        <begin position="71"/>
        <end position="91"/>
    </location>
</feature>
<gene>
    <name evidence="6" type="ORF">AB675_6408</name>
</gene>
<sequence length="168" mass="19270">MVLIFLSLMNILFIVIGILDFHVNEHPDLKWVQGGLLLAWLACFQLNLGPLAFAVAAEVSASRLRSVTLSLARNVWNLVFITSLVVEPYLINPTEANLRGKTALAWLTTSFPLLLWAIFRLPETKDRTFEELDVLFEKRVKAWRFKSTHIDLVRDTRQIITEETKTPH</sequence>
<feature type="transmembrane region" description="Helical" evidence="5">
    <location>
        <begin position="103"/>
        <end position="119"/>
    </location>
</feature>
<dbReference type="Gene3D" id="1.20.1250.20">
    <property type="entry name" value="MFS general substrate transporter like domains"/>
    <property type="match status" value="1"/>
</dbReference>
<evidence type="ECO:0000256" key="4">
    <source>
        <dbReference type="ARBA" id="ARBA00023136"/>
    </source>
</evidence>
<dbReference type="PANTHER" id="PTHR48022">
    <property type="entry name" value="PLASTIDIC GLUCOSE TRANSPORTER 4"/>
    <property type="match status" value="1"/>
</dbReference>
<keyword evidence="4 5" id="KW-0472">Membrane</keyword>
<evidence type="ECO:0000256" key="1">
    <source>
        <dbReference type="ARBA" id="ARBA00004141"/>
    </source>
</evidence>
<comment type="caution">
    <text evidence="6">The sequence shown here is derived from an EMBL/GenBank/DDBJ whole genome shotgun (WGS) entry which is preliminary data.</text>
</comment>
<evidence type="ECO:0000313" key="6">
    <source>
        <dbReference type="EMBL" id="KPI43827.1"/>
    </source>
</evidence>
<name>A0A0N1HVI7_9EURO</name>
<keyword evidence="3 5" id="KW-1133">Transmembrane helix</keyword>
<dbReference type="AlphaFoldDB" id="A0A0N1HVI7"/>
<dbReference type="PANTHER" id="PTHR48022:SF83">
    <property type="entry name" value="MAJOR FACILITATOR SUPERFAMILY (MFS) PROFILE DOMAIN-CONTAINING PROTEIN"/>
    <property type="match status" value="1"/>
</dbReference>
<evidence type="ECO:0000256" key="3">
    <source>
        <dbReference type="ARBA" id="ARBA00022989"/>
    </source>
</evidence>
<organism evidence="6 7">
    <name type="scientific">Cyphellophora attinorum</name>
    <dbReference type="NCBI Taxonomy" id="1664694"/>
    <lineage>
        <taxon>Eukaryota</taxon>
        <taxon>Fungi</taxon>
        <taxon>Dikarya</taxon>
        <taxon>Ascomycota</taxon>
        <taxon>Pezizomycotina</taxon>
        <taxon>Eurotiomycetes</taxon>
        <taxon>Chaetothyriomycetidae</taxon>
        <taxon>Chaetothyriales</taxon>
        <taxon>Cyphellophoraceae</taxon>
        <taxon>Cyphellophora</taxon>
    </lineage>
</organism>
<reference evidence="6 7" key="1">
    <citation type="submission" date="2015-06" db="EMBL/GenBank/DDBJ databases">
        <title>Draft genome of the ant-associated black yeast Phialophora attae CBS 131958.</title>
        <authorList>
            <person name="Moreno L.F."/>
            <person name="Stielow B.J."/>
            <person name="de Hoog S."/>
            <person name="Vicente V.A."/>
            <person name="Weiss V.A."/>
            <person name="de Vries M."/>
            <person name="Cruz L.M."/>
            <person name="Souza E.M."/>
        </authorList>
    </citation>
    <scope>NUCLEOTIDE SEQUENCE [LARGE SCALE GENOMIC DNA]</scope>
    <source>
        <strain evidence="6 7">CBS 131958</strain>
    </source>
</reference>
<dbReference type="GO" id="GO:0005351">
    <property type="term" value="F:carbohydrate:proton symporter activity"/>
    <property type="evidence" value="ECO:0007669"/>
    <property type="project" value="TreeGrafter"/>
</dbReference>
<dbReference type="GeneID" id="28738578"/>
<dbReference type="SUPFAM" id="SSF103473">
    <property type="entry name" value="MFS general substrate transporter"/>
    <property type="match status" value="1"/>
</dbReference>
<dbReference type="RefSeq" id="XP_018003790.1">
    <property type="nucleotide sequence ID" value="XM_018146698.1"/>
</dbReference>
<dbReference type="InterPro" id="IPR036259">
    <property type="entry name" value="MFS_trans_sf"/>
</dbReference>
<feature type="transmembrane region" description="Helical" evidence="5">
    <location>
        <begin position="35"/>
        <end position="59"/>
    </location>
</feature>
<dbReference type="GO" id="GO:0016020">
    <property type="term" value="C:membrane"/>
    <property type="evidence" value="ECO:0007669"/>
    <property type="project" value="UniProtKB-SubCell"/>
</dbReference>
<keyword evidence="7" id="KW-1185">Reference proteome</keyword>
<evidence type="ECO:0000313" key="7">
    <source>
        <dbReference type="Proteomes" id="UP000038010"/>
    </source>
</evidence>
<dbReference type="Pfam" id="PF00083">
    <property type="entry name" value="Sugar_tr"/>
    <property type="match status" value="1"/>
</dbReference>
<comment type="subcellular location">
    <subcellularLocation>
        <location evidence="1">Membrane</location>
        <topology evidence="1">Multi-pass membrane protein</topology>
    </subcellularLocation>
</comment>
<dbReference type="Proteomes" id="UP000038010">
    <property type="component" value="Unassembled WGS sequence"/>
</dbReference>
<dbReference type="OrthoDB" id="4366261at2759"/>
<evidence type="ECO:0000256" key="5">
    <source>
        <dbReference type="SAM" id="Phobius"/>
    </source>
</evidence>
<proteinExistence type="predicted"/>
<protein>
    <submittedName>
        <fullName evidence="6">Alpha-glucosides permease MPH3</fullName>
    </submittedName>
</protein>
<feature type="transmembrane region" description="Helical" evidence="5">
    <location>
        <begin position="5"/>
        <end position="23"/>
    </location>
</feature>
<dbReference type="EMBL" id="LFJN01000004">
    <property type="protein sequence ID" value="KPI43827.1"/>
    <property type="molecule type" value="Genomic_DNA"/>
</dbReference>
<keyword evidence="2 5" id="KW-0812">Transmembrane</keyword>
<evidence type="ECO:0000256" key="2">
    <source>
        <dbReference type="ARBA" id="ARBA00022692"/>
    </source>
</evidence>
<dbReference type="InterPro" id="IPR050360">
    <property type="entry name" value="MFS_Sugar_Transporters"/>
</dbReference>
<dbReference type="InterPro" id="IPR005828">
    <property type="entry name" value="MFS_sugar_transport-like"/>
</dbReference>
<dbReference type="VEuPathDB" id="FungiDB:AB675_6408"/>
<accession>A0A0N1HVI7</accession>
<dbReference type="STRING" id="1664694.A0A0N1HVI7"/>